<comment type="caution">
    <text evidence="1">The sequence shown here is derived from an EMBL/GenBank/DDBJ whole genome shotgun (WGS) entry which is preliminary data.</text>
</comment>
<organism evidence="1 2">
    <name type="scientific">Eumeta variegata</name>
    <name type="common">Bagworm moth</name>
    <name type="synonym">Eumeta japonica</name>
    <dbReference type="NCBI Taxonomy" id="151549"/>
    <lineage>
        <taxon>Eukaryota</taxon>
        <taxon>Metazoa</taxon>
        <taxon>Ecdysozoa</taxon>
        <taxon>Arthropoda</taxon>
        <taxon>Hexapoda</taxon>
        <taxon>Insecta</taxon>
        <taxon>Pterygota</taxon>
        <taxon>Neoptera</taxon>
        <taxon>Endopterygota</taxon>
        <taxon>Lepidoptera</taxon>
        <taxon>Glossata</taxon>
        <taxon>Ditrysia</taxon>
        <taxon>Tineoidea</taxon>
        <taxon>Psychidae</taxon>
        <taxon>Oiketicinae</taxon>
        <taxon>Eumeta</taxon>
    </lineage>
</organism>
<dbReference type="Proteomes" id="UP000299102">
    <property type="component" value="Unassembled WGS sequence"/>
</dbReference>
<accession>A0A4C1XN93</accession>
<reference evidence="1 2" key="1">
    <citation type="journal article" date="2019" name="Commun. Biol.">
        <title>The bagworm genome reveals a unique fibroin gene that provides high tensile strength.</title>
        <authorList>
            <person name="Kono N."/>
            <person name="Nakamura H."/>
            <person name="Ohtoshi R."/>
            <person name="Tomita M."/>
            <person name="Numata K."/>
            <person name="Arakawa K."/>
        </authorList>
    </citation>
    <scope>NUCLEOTIDE SEQUENCE [LARGE SCALE GENOMIC DNA]</scope>
</reference>
<keyword evidence="2" id="KW-1185">Reference proteome</keyword>
<proteinExistence type="predicted"/>
<evidence type="ECO:0000313" key="2">
    <source>
        <dbReference type="Proteomes" id="UP000299102"/>
    </source>
</evidence>
<gene>
    <name evidence="1" type="ORF">EVAR_53032_1</name>
</gene>
<sequence>MDYMRQERAKKIMIKRQGSSTDFQINPDSSQTQINLQVHKTRKCLRCAGAPRAAPASRPAPLGQRRFTSDVSAALHGDAAELSSLRRATEVQQVTSECTADPLQADAHARFVFELARIILRCTLTMSNFQGLMMETEGKHRNSIMKQSILAVFGLVEIVLRCTLTMNDFQDLMMRPEGRR</sequence>
<dbReference type="EMBL" id="BGZK01000900">
    <property type="protein sequence ID" value="GBP64533.1"/>
    <property type="molecule type" value="Genomic_DNA"/>
</dbReference>
<dbReference type="AlphaFoldDB" id="A0A4C1XN93"/>
<dbReference type="OrthoDB" id="7339153at2759"/>
<name>A0A4C1XN93_EUMVA</name>
<protein>
    <submittedName>
        <fullName evidence="1">Uncharacterized protein</fullName>
    </submittedName>
</protein>
<evidence type="ECO:0000313" key="1">
    <source>
        <dbReference type="EMBL" id="GBP64533.1"/>
    </source>
</evidence>